<dbReference type="EMBL" id="ABSU01000010">
    <property type="protein sequence ID" value="EFE33362.1"/>
    <property type="molecule type" value="Genomic_DNA"/>
</dbReference>
<comment type="caution">
    <text evidence="3">The sequence shown here is derived from an EMBL/GenBank/DDBJ whole genome shotgun (WGS) entry which is preliminary data.</text>
</comment>
<dbReference type="GeneID" id="9521419"/>
<evidence type="ECO:0000256" key="1">
    <source>
        <dbReference type="SAM" id="MobiDB-lite"/>
    </source>
</evidence>
<evidence type="ECO:0000313" key="3">
    <source>
        <dbReference type="EMBL" id="EFE33362.1"/>
    </source>
</evidence>
<organism evidence="3 4">
    <name type="scientific">Arthroderma benhamiae (strain ATCC MYA-4681 / CBS 112371)</name>
    <name type="common">Trichophyton mentagrophytes</name>
    <dbReference type="NCBI Taxonomy" id="663331"/>
    <lineage>
        <taxon>Eukaryota</taxon>
        <taxon>Fungi</taxon>
        <taxon>Dikarya</taxon>
        <taxon>Ascomycota</taxon>
        <taxon>Pezizomycotina</taxon>
        <taxon>Eurotiomycetes</taxon>
        <taxon>Eurotiomycetidae</taxon>
        <taxon>Onygenales</taxon>
        <taxon>Arthrodermataceae</taxon>
        <taxon>Trichophyton</taxon>
    </lineage>
</organism>
<keyword evidence="4" id="KW-1185">Reference proteome</keyword>
<dbReference type="Proteomes" id="UP000008866">
    <property type="component" value="Unassembled WGS sequence"/>
</dbReference>
<evidence type="ECO:0000313" key="4">
    <source>
        <dbReference type="Proteomes" id="UP000008866"/>
    </source>
</evidence>
<feature type="compositionally biased region" description="Polar residues" evidence="1">
    <location>
        <begin position="15"/>
        <end position="24"/>
    </location>
</feature>
<dbReference type="AlphaFoldDB" id="D4AU92"/>
<feature type="region of interest" description="Disordered" evidence="1">
    <location>
        <begin position="1"/>
        <end position="28"/>
    </location>
</feature>
<evidence type="ECO:0000256" key="2">
    <source>
        <dbReference type="SAM" id="Phobius"/>
    </source>
</evidence>
<keyword evidence="2" id="KW-1133">Transmembrane helix</keyword>
<name>D4AU92_ARTBC</name>
<reference evidence="4" key="1">
    <citation type="journal article" date="2011" name="Genome Biol.">
        <title>Comparative and functional genomics provide insights into the pathogenicity of dermatophytic fungi.</title>
        <authorList>
            <person name="Burmester A."/>
            <person name="Shelest E."/>
            <person name="Gloeckner G."/>
            <person name="Heddergott C."/>
            <person name="Schindler S."/>
            <person name="Staib P."/>
            <person name="Heidel A."/>
            <person name="Felder M."/>
            <person name="Petzold A."/>
            <person name="Szafranski K."/>
            <person name="Feuermann M."/>
            <person name="Pedruzzi I."/>
            <person name="Priebe S."/>
            <person name="Groth M."/>
            <person name="Winkler R."/>
            <person name="Li W."/>
            <person name="Kniemeyer O."/>
            <person name="Schroeckh V."/>
            <person name="Hertweck C."/>
            <person name="Hube B."/>
            <person name="White T.C."/>
            <person name="Platzer M."/>
            <person name="Guthke R."/>
            <person name="Heitman J."/>
            <person name="Woestemeyer J."/>
            <person name="Zipfel P.F."/>
            <person name="Monod M."/>
            <person name="Brakhage A.A."/>
        </authorList>
    </citation>
    <scope>NUCLEOTIDE SEQUENCE [LARGE SCALE GENOMIC DNA]</scope>
    <source>
        <strain evidence="4">ATCC MYA-4681 / CBS 112371</strain>
    </source>
</reference>
<feature type="transmembrane region" description="Helical" evidence="2">
    <location>
        <begin position="33"/>
        <end position="56"/>
    </location>
</feature>
<dbReference type="RefSeq" id="XP_003014002.1">
    <property type="nucleotide sequence ID" value="XM_003013956.1"/>
</dbReference>
<dbReference type="KEGG" id="abe:ARB_07722"/>
<gene>
    <name evidence="3" type="ORF">ARB_07722</name>
</gene>
<dbReference type="HOGENOM" id="CLU_191686_0_0_1"/>
<sequence>MLASPLSHGLKTARKPSSASSTDEPASYPVSSLAGFIVACCLLLLLVVVVVVVVVANVNAIPGQQLVAWLVT</sequence>
<keyword evidence="2" id="KW-0472">Membrane</keyword>
<keyword evidence="2" id="KW-0812">Transmembrane</keyword>
<proteinExistence type="predicted"/>
<accession>D4AU92</accession>
<protein>
    <submittedName>
        <fullName evidence="3">Uncharacterized protein</fullName>
    </submittedName>
</protein>